<name>A0A0F8XIM1_9ZZZZ</name>
<evidence type="ECO:0000313" key="2">
    <source>
        <dbReference type="EMBL" id="KKK68763.1"/>
    </source>
</evidence>
<accession>A0A0F8XIM1</accession>
<evidence type="ECO:0000256" key="1">
    <source>
        <dbReference type="SAM" id="Phobius"/>
    </source>
</evidence>
<gene>
    <name evidence="2" type="ORF">LCGC14_2940780</name>
</gene>
<dbReference type="EMBL" id="LAZR01058979">
    <property type="protein sequence ID" value="KKK68763.1"/>
    <property type="molecule type" value="Genomic_DNA"/>
</dbReference>
<keyword evidence="1" id="KW-1133">Transmembrane helix</keyword>
<reference evidence="2" key="1">
    <citation type="journal article" date="2015" name="Nature">
        <title>Complex archaea that bridge the gap between prokaryotes and eukaryotes.</title>
        <authorList>
            <person name="Spang A."/>
            <person name="Saw J.H."/>
            <person name="Jorgensen S.L."/>
            <person name="Zaremba-Niedzwiedzka K."/>
            <person name="Martijn J."/>
            <person name="Lind A.E."/>
            <person name="van Eijk R."/>
            <person name="Schleper C."/>
            <person name="Guy L."/>
            <person name="Ettema T.J."/>
        </authorList>
    </citation>
    <scope>NUCLEOTIDE SEQUENCE</scope>
</reference>
<keyword evidence="1" id="KW-0812">Transmembrane</keyword>
<sequence length="71" mass="8182">MRHRMAAKELIMEGIGLIAVLAVAWCLGYWAAHIRLTSKRNAILFILSEARAILAKLESDRSREAWRRRYG</sequence>
<feature type="transmembrane region" description="Helical" evidence="1">
    <location>
        <begin position="12"/>
        <end position="32"/>
    </location>
</feature>
<keyword evidence="1" id="KW-0472">Membrane</keyword>
<protein>
    <submittedName>
        <fullName evidence="2">Uncharacterized protein</fullName>
    </submittedName>
</protein>
<comment type="caution">
    <text evidence="2">The sequence shown here is derived from an EMBL/GenBank/DDBJ whole genome shotgun (WGS) entry which is preliminary data.</text>
</comment>
<proteinExistence type="predicted"/>
<organism evidence="2">
    <name type="scientific">marine sediment metagenome</name>
    <dbReference type="NCBI Taxonomy" id="412755"/>
    <lineage>
        <taxon>unclassified sequences</taxon>
        <taxon>metagenomes</taxon>
        <taxon>ecological metagenomes</taxon>
    </lineage>
</organism>
<dbReference type="AlphaFoldDB" id="A0A0F8XIM1"/>